<gene>
    <name evidence="2" type="ORF">CPELLU_LOCUS7656</name>
</gene>
<reference evidence="2" key="1">
    <citation type="submission" date="2021-06" db="EMBL/GenBank/DDBJ databases">
        <authorList>
            <person name="Kallberg Y."/>
            <person name="Tangrot J."/>
            <person name="Rosling A."/>
        </authorList>
    </citation>
    <scope>NUCLEOTIDE SEQUENCE</scope>
    <source>
        <strain evidence="2">FL966</strain>
    </source>
</reference>
<evidence type="ECO:0000256" key="1">
    <source>
        <dbReference type="ARBA" id="ARBA00008372"/>
    </source>
</evidence>
<dbReference type="GO" id="GO:1990432">
    <property type="term" value="P:siRNA 3'-end processing"/>
    <property type="evidence" value="ECO:0007669"/>
    <property type="project" value="TreeGrafter"/>
</dbReference>
<dbReference type="PANTHER" id="PTHR15092:SF22">
    <property type="entry name" value="POLY(A)-SPECIFIC RIBONUCLEASE PNLDC1"/>
    <property type="match status" value="1"/>
</dbReference>
<keyword evidence="3" id="KW-1185">Reference proteome</keyword>
<dbReference type="SUPFAM" id="SSF53098">
    <property type="entry name" value="Ribonuclease H-like"/>
    <property type="match status" value="1"/>
</dbReference>
<organism evidence="2 3">
    <name type="scientific">Cetraspora pellucida</name>
    <dbReference type="NCBI Taxonomy" id="1433469"/>
    <lineage>
        <taxon>Eukaryota</taxon>
        <taxon>Fungi</taxon>
        <taxon>Fungi incertae sedis</taxon>
        <taxon>Mucoromycota</taxon>
        <taxon>Glomeromycotina</taxon>
        <taxon>Glomeromycetes</taxon>
        <taxon>Diversisporales</taxon>
        <taxon>Gigasporaceae</taxon>
        <taxon>Cetraspora</taxon>
    </lineage>
</organism>
<dbReference type="InterPro" id="IPR012337">
    <property type="entry name" value="RNaseH-like_sf"/>
</dbReference>
<dbReference type="GO" id="GO:0000289">
    <property type="term" value="P:nuclear-transcribed mRNA poly(A) tail shortening"/>
    <property type="evidence" value="ECO:0007669"/>
    <property type="project" value="TreeGrafter"/>
</dbReference>
<dbReference type="GO" id="GO:0005634">
    <property type="term" value="C:nucleus"/>
    <property type="evidence" value="ECO:0007669"/>
    <property type="project" value="TreeGrafter"/>
</dbReference>
<dbReference type="GO" id="GO:0000175">
    <property type="term" value="F:3'-5'-RNA exonuclease activity"/>
    <property type="evidence" value="ECO:0007669"/>
    <property type="project" value="TreeGrafter"/>
</dbReference>
<evidence type="ECO:0000313" key="3">
    <source>
        <dbReference type="Proteomes" id="UP000789759"/>
    </source>
</evidence>
<comment type="caution">
    <text evidence="2">The sequence shown here is derived from an EMBL/GenBank/DDBJ whole genome shotgun (WGS) entry which is preliminary data.</text>
</comment>
<dbReference type="InterPro" id="IPR036867">
    <property type="entry name" value="R3H_dom_sf"/>
</dbReference>
<sequence>MDVLKNNFHELLPTITEAIQGADFIAIDTELTGLSEHIERIKSFDDPRSRYLKVRAAATKASQNASYPIHIKEEDTFVARPYNFYIFPANSDRRDFNDICFMCSGSSLHFLMKCGFDFNKLISQGLPYLNHTDEVKLLQKRADIAQRQTDSPPDDETKVFVDKAIASIEAWLDTNEKQLKISTPHISQKRLIFQEIRARFSGLVSAESKPKCIVLGKLSDEQKDKFSRDEAVEALASSINFRVIIELLIQSKKPLVGHNCLLDICQVVHQFWQDLPENLKEWKKLVHELFNIVIDTKHLAATHRKLQSLLPRNSVQDILEVVQYEQFEKLAPKVVLDPKFTQYTLNDVNKNHEAGYDAYITGYNFIRMAVFILHEKGTIYGEKVDVYANVLGDCPENGLPNEDMETPPDEIEKDEMNLFQYMMSTDKLTRFYNKLHLLRSDFKYINLDGDDGFPPTRTNGFLLSKIPVSCSKATMNVIFEEYGEIFFQWIDDTHCWLTVKSDKKVNKVPTGVLGQSKMFSEFLEGGKKYDLAQEKGITKEMGKIYIQSFGDWIQGILNAEEEEENGIEPQDTDNISVDGIKDETYDNPIEEIEFEYKEPFSIPRDEVSTWGCLNDDWNENDNAIDTSSGWGQPPTYFSDTINTSTKRTLSSHITDEDSCNGNKINENDICGDFKRTKIG</sequence>
<dbReference type="SUPFAM" id="SSF82708">
    <property type="entry name" value="R3H domain"/>
    <property type="match status" value="1"/>
</dbReference>
<evidence type="ECO:0000313" key="2">
    <source>
        <dbReference type="EMBL" id="CAG8615368.1"/>
    </source>
</evidence>
<dbReference type="GO" id="GO:0003723">
    <property type="term" value="F:RNA binding"/>
    <property type="evidence" value="ECO:0007669"/>
    <property type="project" value="TreeGrafter"/>
</dbReference>
<dbReference type="Gene3D" id="3.30.420.10">
    <property type="entry name" value="Ribonuclease H-like superfamily/Ribonuclease H"/>
    <property type="match status" value="2"/>
</dbReference>
<dbReference type="InterPro" id="IPR051181">
    <property type="entry name" value="CAF1_poly(A)_ribonucleases"/>
</dbReference>
<comment type="similarity">
    <text evidence="1">Belongs to the CAF1 family.</text>
</comment>
<dbReference type="InterPro" id="IPR006941">
    <property type="entry name" value="RNase_CAF1"/>
</dbReference>
<dbReference type="InterPro" id="IPR012677">
    <property type="entry name" value="Nucleotide-bd_a/b_plait_sf"/>
</dbReference>
<dbReference type="Proteomes" id="UP000789759">
    <property type="component" value="Unassembled WGS sequence"/>
</dbReference>
<name>A0A9N9CUA0_9GLOM</name>
<protein>
    <submittedName>
        <fullName evidence="2">10449_t:CDS:1</fullName>
    </submittedName>
</protein>
<dbReference type="Gene3D" id="3.30.1370.50">
    <property type="entry name" value="R3H-like domain"/>
    <property type="match status" value="1"/>
</dbReference>
<dbReference type="PANTHER" id="PTHR15092">
    <property type="entry name" value="POLY A -SPECIFIC RIBONUCLEASE/TARGET OF EGR1, MEMBER 1"/>
    <property type="match status" value="1"/>
</dbReference>
<accession>A0A9N9CUA0</accession>
<proteinExistence type="inferred from homology"/>
<dbReference type="OrthoDB" id="1432093at2759"/>
<dbReference type="Pfam" id="PF04857">
    <property type="entry name" value="CAF1"/>
    <property type="match status" value="1"/>
</dbReference>
<dbReference type="Gene3D" id="3.30.70.330">
    <property type="match status" value="1"/>
</dbReference>
<dbReference type="GO" id="GO:1990431">
    <property type="term" value="P:priRNA 3'-end processing"/>
    <property type="evidence" value="ECO:0007669"/>
    <property type="project" value="TreeGrafter"/>
</dbReference>
<dbReference type="InterPro" id="IPR036397">
    <property type="entry name" value="RNaseH_sf"/>
</dbReference>
<dbReference type="EMBL" id="CAJVQA010005200">
    <property type="protein sequence ID" value="CAG8615368.1"/>
    <property type="molecule type" value="Genomic_DNA"/>
</dbReference>
<dbReference type="AlphaFoldDB" id="A0A9N9CUA0"/>